<dbReference type="Gene3D" id="2.40.50.140">
    <property type="entry name" value="Nucleic acid-binding proteins"/>
    <property type="match status" value="1"/>
</dbReference>
<dbReference type="Pfam" id="PF16900">
    <property type="entry name" value="REPA_OB_2"/>
    <property type="match status" value="1"/>
</dbReference>
<name>A0A817XNT5_9BILA</name>
<sequence>MYNSNIFKPNIKITKKTIHDISQLVNGSNVDTEGEIINDNGVSTTTSETNGSTFQRRTIKIQDETGKINVTIWNKKNEEIPDNIINQHIRIRNGKVNVYNDYISINVSDRTIIQLY</sequence>
<dbReference type="SUPFAM" id="SSF50249">
    <property type="entry name" value="Nucleic acid-binding proteins"/>
    <property type="match status" value="1"/>
</dbReference>
<dbReference type="InterPro" id="IPR031657">
    <property type="entry name" value="REPA_OB_2"/>
</dbReference>
<evidence type="ECO:0000256" key="1">
    <source>
        <dbReference type="ARBA" id="ARBA00023125"/>
    </source>
</evidence>
<dbReference type="InterPro" id="IPR012340">
    <property type="entry name" value="NA-bd_OB-fold"/>
</dbReference>
<dbReference type="EMBL" id="CAJNYV010000594">
    <property type="protein sequence ID" value="CAF3370349.1"/>
    <property type="molecule type" value="Genomic_DNA"/>
</dbReference>
<keyword evidence="1" id="KW-0238">DNA-binding</keyword>
<evidence type="ECO:0000313" key="3">
    <source>
        <dbReference type="EMBL" id="CAF3370349.1"/>
    </source>
</evidence>
<evidence type="ECO:0000313" key="4">
    <source>
        <dbReference type="Proteomes" id="UP000663865"/>
    </source>
</evidence>
<feature type="domain" description="Replication protein A OB" evidence="2">
    <location>
        <begin position="18"/>
        <end position="101"/>
    </location>
</feature>
<dbReference type="AlphaFoldDB" id="A0A817XNT5"/>
<comment type="caution">
    <text evidence="3">The sequence shown here is derived from an EMBL/GenBank/DDBJ whole genome shotgun (WGS) entry which is preliminary data.</text>
</comment>
<dbReference type="Proteomes" id="UP000663865">
    <property type="component" value="Unassembled WGS sequence"/>
</dbReference>
<proteinExistence type="predicted"/>
<gene>
    <name evidence="3" type="ORF">KIK155_LOCUS5332</name>
</gene>
<reference evidence="3" key="1">
    <citation type="submission" date="2021-02" db="EMBL/GenBank/DDBJ databases">
        <authorList>
            <person name="Nowell W R."/>
        </authorList>
    </citation>
    <scope>NUCLEOTIDE SEQUENCE</scope>
</reference>
<protein>
    <recommendedName>
        <fullName evidence="2">Replication protein A OB domain-containing protein</fullName>
    </recommendedName>
</protein>
<organism evidence="3 4">
    <name type="scientific">Rotaria socialis</name>
    <dbReference type="NCBI Taxonomy" id="392032"/>
    <lineage>
        <taxon>Eukaryota</taxon>
        <taxon>Metazoa</taxon>
        <taxon>Spiralia</taxon>
        <taxon>Gnathifera</taxon>
        <taxon>Rotifera</taxon>
        <taxon>Eurotatoria</taxon>
        <taxon>Bdelloidea</taxon>
        <taxon>Philodinida</taxon>
        <taxon>Philodinidae</taxon>
        <taxon>Rotaria</taxon>
    </lineage>
</organism>
<accession>A0A817XNT5</accession>
<dbReference type="GO" id="GO:0003677">
    <property type="term" value="F:DNA binding"/>
    <property type="evidence" value="ECO:0007669"/>
    <property type="project" value="UniProtKB-KW"/>
</dbReference>
<evidence type="ECO:0000259" key="2">
    <source>
        <dbReference type="Pfam" id="PF16900"/>
    </source>
</evidence>